<feature type="transmembrane region" description="Helical" evidence="1">
    <location>
        <begin position="53"/>
        <end position="79"/>
    </location>
</feature>
<keyword evidence="3" id="KW-1185">Reference proteome</keyword>
<dbReference type="AlphaFoldDB" id="A0A953HRT0"/>
<proteinExistence type="predicted"/>
<dbReference type="Proteomes" id="UP000753961">
    <property type="component" value="Unassembled WGS sequence"/>
</dbReference>
<evidence type="ECO:0000313" key="3">
    <source>
        <dbReference type="Proteomes" id="UP000753961"/>
    </source>
</evidence>
<feature type="transmembrane region" description="Helical" evidence="1">
    <location>
        <begin position="85"/>
        <end position="104"/>
    </location>
</feature>
<gene>
    <name evidence="2" type="ORF">KUV50_03040</name>
</gene>
<organism evidence="2 3">
    <name type="scientific">Membranihabitans marinus</name>
    <dbReference type="NCBI Taxonomy" id="1227546"/>
    <lineage>
        <taxon>Bacteria</taxon>
        <taxon>Pseudomonadati</taxon>
        <taxon>Bacteroidota</taxon>
        <taxon>Saprospiria</taxon>
        <taxon>Saprospirales</taxon>
        <taxon>Saprospiraceae</taxon>
        <taxon>Membranihabitans</taxon>
    </lineage>
</organism>
<dbReference type="RefSeq" id="WP_222578620.1">
    <property type="nucleotide sequence ID" value="NZ_JAHVHU010000004.1"/>
</dbReference>
<keyword evidence="1" id="KW-1133">Transmembrane helix</keyword>
<accession>A0A953HRT0</accession>
<dbReference type="InterPro" id="IPR009325">
    <property type="entry name" value="DUF983"/>
</dbReference>
<comment type="caution">
    <text evidence="2">The sequence shown here is derived from an EMBL/GenBank/DDBJ whole genome shotgun (WGS) entry which is preliminary data.</text>
</comment>
<dbReference type="Pfam" id="PF06170">
    <property type="entry name" value="DUF983"/>
    <property type="match status" value="1"/>
</dbReference>
<reference evidence="2" key="1">
    <citation type="submission" date="2021-06" db="EMBL/GenBank/DDBJ databases">
        <title>44 bacteria genomes isolated from Dapeng, Shenzhen.</title>
        <authorList>
            <person name="Zheng W."/>
            <person name="Yu S."/>
            <person name="Huang Y."/>
        </authorList>
    </citation>
    <scope>NUCLEOTIDE SEQUENCE</scope>
    <source>
        <strain evidence="2">DP5N28-2</strain>
    </source>
</reference>
<sequence>MESVMGLIKSIFTLKCPRCRKGKLFDQPFNFSNAFSMPSHCPKCGLNFYREPGFYYGAMFFGYVITSGLFLVIGLVMTFGLGMDVNTALIVIVILGVLLFIYFFRLARSLWIHMVEKYDPDVLNSETC</sequence>
<evidence type="ECO:0000256" key="1">
    <source>
        <dbReference type="SAM" id="Phobius"/>
    </source>
</evidence>
<evidence type="ECO:0000313" key="2">
    <source>
        <dbReference type="EMBL" id="MBY5957096.1"/>
    </source>
</evidence>
<protein>
    <submittedName>
        <fullName evidence="2">DUF983 domain-containing protein</fullName>
    </submittedName>
</protein>
<name>A0A953HRT0_9BACT</name>
<keyword evidence="1" id="KW-0472">Membrane</keyword>
<dbReference type="EMBL" id="JAHVHU010000004">
    <property type="protein sequence ID" value="MBY5957096.1"/>
    <property type="molecule type" value="Genomic_DNA"/>
</dbReference>
<keyword evidence="1" id="KW-0812">Transmembrane</keyword>